<feature type="transmembrane region" description="Helical" evidence="1">
    <location>
        <begin position="45"/>
        <end position="62"/>
    </location>
</feature>
<dbReference type="Proteomes" id="UP001596500">
    <property type="component" value="Unassembled WGS sequence"/>
</dbReference>
<sequence>MRSFALTLVIVGALNWLLVGLFQWDLVAAIFGGDAIRESSAFSRIIYSLIGLAGIYAIRFFFNERATVNDNR</sequence>
<name>A0ABW2RMT0_9BACL</name>
<accession>A0ABW2RMT0</accession>
<keyword evidence="1" id="KW-0812">Transmembrane</keyword>
<dbReference type="RefSeq" id="WP_379866027.1">
    <property type="nucleotide sequence ID" value="NZ_JBHTBW010000047.1"/>
</dbReference>
<comment type="caution">
    <text evidence="2">The sequence shown here is derived from an EMBL/GenBank/DDBJ whole genome shotgun (WGS) entry which is preliminary data.</text>
</comment>
<keyword evidence="1" id="KW-1133">Transmembrane helix</keyword>
<evidence type="ECO:0000313" key="3">
    <source>
        <dbReference type="Proteomes" id="UP001596500"/>
    </source>
</evidence>
<dbReference type="Pfam" id="PF04070">
    <property type="entry name" value="DUF378"/>
    <property type="match status" value="1"/>
</dbReference>
<dbReference type="InterPro" id="IPR007211">
    <property type="entry name" value="DUF378"/>
</dbReference>
<keyword evidence="3" id="KW-1185">Reference proteome</keyword>
<reference evidence="3" key="1">
    <citation type="journal article" date="2019" name="Int. J. Syst. Evol. Microbiol.">
        <title>The Global Catalogue of Microorganisms (GCM) 10K type strain sequencing project: providing services to taxonomists for standard genome sequencing and annotation.</title>
        <authorList>
            <consortium name="The Broad Institute Genomics Platform"/>
            <consortium name="The Broad Institute Genome Sequencing Center for Infectious Disease"/>
            <person name="Wu L."/>
            <person name="Ma J."/>
        </authorList>
    </citation>
    <scope>NUCLEOTIDE SEQUENCE [LARGE SCALE GENOMIC DNA]</scope>
    <source>
        <strain evidence="3">CGMCC 1.12942</strain>
    </source>
</reference>
<dbReference type="PANTHER" id="PTHR37304">
    <property type="entry name" value="MEMBRANE PROTEIN-RELATED"/>
    <property type="match status" value="1"/>
</dbReference>
<keyword evidence="1" id="KW-0472">Membrane</keyword>
<proteinExistence type="predicted"/>
<gene>
    <name evidence="2" type="ORF">ACFQNG_14305</name>
</gene>
<protein>
    <submittedName>
        <fullName evidence="2">DUF378 domain-containing protein</fullName>
    </submittedName>
</protein>
<evidence type="ECO:0000256" key="1">
    <source>
        <dbReference type="SAM" id="Phobius"/>
    </source>
</evidence>
<evidence type="ECO:0000313" key="2">
    <source>
        <dbReference type="EMBL" id="MFC7442260.1"/>
    </source>
</evidence>
<dbReference type="PANTHER" id="PTHR37304:SF1">
    <property type="entry name" value="MEMBRANE PROTEIN"/>
    <property type="match status" value="1"/>
</dbReference>
<organism evidence="2 3">
    <name type="scientific">Laceyella putida</name>
    <dbReference type="NCBI Taxonomy" id="110101"/>
    <lineage>
        <taxon>Bacteria</taxon>
        <taxon>Bacillati</taxon>
        <taxon>Bacillota</taxon>
        <taxon>Bacilli</taxon>
        <taxon>Bacillales</taxon>
        <taxon>Thermoactinomycetaceae</taxon>
        <taxon>Laceyella</taxon>
    </lineage>
</organism>
<dbReference type="EMBL" id="JBHTBW010000047">
    <property type="protein sequence ID" value="MFC7442260.1"/>
    <property type="molecule type" value="Genomic_DNA"/>
</dbReference>